<evidence type="ECO:0000256" key="1">
    <source>
        <dbReference type="SAM" id="SignalP"/>
    </source>
</evidence>
<protein>
    <submittedName>
        <fullName evidence="2">Uncharacterized protein si:ch1073-126c3.2</fullName>
    </submittedName>
</protein>
<dbReference type="AlphaFoldDB" id="A0AAV1FYU9"/>
<keyword evidence="3" id="KW-1185">Reference proteome</keyword>
<keyword evidence="1" id="KW-0732">Signal</keyword>
<proteinExistence type="predicted"/>
<dbReference type="Proteomes" id="UP001178508">
    <property type="component" value="Chromosome 11"/>
</dbReference>
<reference evidence="2" key="1">
    <citation type="submission" date="2023-08" db="EMBL/GenBank/DDBJ databases">
        <authorList>
            <person name="Alioto T."/>
            <person name="Alioto T."/>
            <person name="Gomez Garrido J."/>
        </authorList>
    </citation>
    <scope>NUCLEOTIDE SEQUENCE</scope>
</reference>
<feature type="chain" id="PRO_5043863876" evidence="1">
    <location>
        <begin position="22"/>
        <end position="214"/>
    </location>
</feature>
<name>A0AAV1FYU9_XYRNO</name>
<dbReference type="EMBL" id="OY660874">
    <property type="protein sequence ID" value="CAJ1066801.1"/>
    <property type="molecule type" value="Genomic_DNA"/>
</dbReference>
<accession>A0AAV1FYU9</accession>
<feature type="signal peptide" evidence="1">
    <location>
        <begin position="1"/>
        <end position="21"/>
    </location>
</feature>
<evidence type="ECO:0000313" key="3">
    <source>
        <dbReference type="Proteomes" id="UP001178508"/>
    </source>
</evidence>
<gene>
    <name evidence="2" type="ORF">XNOV1_A011221</name>
</gene>
<sequence length="214" mass="23900">MALKWTLIWLCSFAAFAFTASDHNETEYQGCNLTPEFFELLPAFLKKTARCGENLSVEETFLLLVYMKNATDALHRQQLKGCQGAEPKQCPDAEVPQNGGLACVTVAHKRYCKPLCNDGYDFAFMRRSRVYDECSEQTGYKWSTQYVGGNRLAVCNEASMQVSGAATAYFPKDCLTTMSSRELPRKVMEHFTSELKNQGIQGEPENPCLVCGGP</sequence>
<evidence type="ECO:0000313" key="2">
    <source>
        <dbReference type="EMBL" id="CAJ1066801.1"/>
    </source>
</evidence>
<organism evidence="2 3">
    <name type="scientific">Xyrichtys novacula</name>
    <name type="common">Pearly razorfish</name>
    <name type="synonym">Hemipteronotus novacula</name>
    <dbReference type="NCBI Taxonomy" id="13765"/>
    <lineage>
        <taxon>Eukaryota</taxon>
        <taxon>Metazoa</taxon>
        <taxon>Chordata</taxon>
        <taxon>Craniata</taxon>
        <taxon>Vertebrata</taxon>
        <taxon>Euteleostomi</taxon>
        <taxon>Actinopterygii</taxon>
        <taxon>Neopterygii</taxon>
        <taxon>Teleostei</taxon>
        <taxon>Neoteleostei</taxon>
        <taxon>Acanthomorphata</taxon>
        <taxon>Eupercaria</taxon>
        <taxon>Labriformes</taxon>
        <taxon>Labridae</taxon>
        <taxon>Xyrichtys</taxon>
    </lineage>
</organism>